<sequence length="83" mass="9373">MLEVLVGCVFPTISSKFPVYFIRRLWSISSIMCMEVFSMATRWEIGQLCPTSATVDEVLILDRLGGEVTSYFSVDSVKEDPED</sequence>
<dbReference type="EMBL" id="JANEYF010004752">
    <property type="protein sequence ID" value="KAJ8930188.1"/>
    <property type="molecule type" value="Genomic_DNA"/>
</dbReference>
<organism evidence="1 2">
    <name type="scientific">Rhamnusium bicolor</name>
    <dbReference type="NCBI Taxonomy" id="1586634"/>
    <lineage>
        <taxon>Eukaryota</taxon>
        <taxon>Metazoa</taxon>
        <taxon>Ecdysozoa</taxon>
        <taxon>Arthropoda</taxon>
        <taxon>Hexapoda</taxon>
        <taxon>Insecta</taxon>
        <taxon>Pterygota</taxon>
        <taxon>Neoptera</taxon>
        <taxon>Endopterygota</taxon>
        <taxon>Coleoptera</taxon>
        <taxon>Polyphaga</taxon>
        <taxon>Cucujiformia</taxon>
        <taxon>Chrysomeloidea</taxon>
        <taxon>Cerambycidae</taxon>
        <taxon>Lepturinae</taxon>
        <taxon>Rhagiini</taxon>
        <taxon>Rhamnusium</taxon>
    </lineage>
</organism>
<evidence type="ECO:0000313" key="1">
    <source>
        <dbReference type="EMBL" id="KAJ8930188.1"/>
    </source>
</evidence>
<proteinExistence type="predicted"/>
<dbReference type="Proteomes" id="UP001162156">
    <property type="component" value="Unassembled WGS sequence"/>
</dbReference>
<dbReference type="AlphaFoldDB" id="A0AAV8WU83"/>
<comment type="caution">
    <text evidence="1">The sequence shown here is derived from an EMBL/GenBank/DDBJ whole genome shotgun (WGS) entry which is preliminary data.</text>
</comment>
<name>A0AAV8WU83_9CUCU</name>
<gene>
    <name evidence="1" type="ORF">NQ314_017052</name>
</gene>
<protein>
    <submittedName>
        <fullName evidence="1">Uncharacterized protein</fullName>
    </submittedName>
</protein>
<evidence type="ECO:0000313" key="2">
    <source>
        <dbReference type="Proteomes" id="UP001162156"/>
    </source>
</evidence>
<reference evidence="1" key="1">
    <citation type="journal article" date="2023" name="Insect Mol. Biol.">
        <title>Genome sequencing provides insights into the evolution of gene families encoding plant cell wall-degrading enzymes in longhorned beetles.</title>
        <authorList>
            <person name="Shin N.R."/>
            <person name="Okamura Y."/>
            <person name="Kirsch R."/>
            <person name="Pauchet Y."/>
        </authorList>
    </citation>
    <scope>NUCLEOTIDE SEQUENCE</scope>
    <source>
        <strain evidence="1">RBIC_L_NR</strain>
    </source>
</reference>
<keyword evidence="2" id="KW-1185">Reference proteome</keyword>
<accession>A0AAV8WU83</accession>